<dbReference type="AlphaFoldDB" id="A0AAV0SA17"/>
<dbReference type="EMBL" id="CAMGYJ010000011">
    <property type="protein sequence ID" value="CAI0628886.1"/>
    <property type="molecule type" value="Genomic_DNA"/>
</dbReference>
<reference evidence="1" key="1">
    <citation type="submission" date="2022-08" db="EMBL/GenBank/DDBJ databases">
        <authorList>
            <person name="Gutierrez-Valencia J."/>
        </authorList>
    </citation>
    <scope>NUCLEOTIDE SEQUENCE</scope>
</reference>
<sequence length="44" mass="5387">MPRRWPRRWPSRLRFGLSWPSPGSFLRCRCTQLLMSATELLQRR</sequence>
<dbReference type="Proteomes" id="UP001154282">
    <property type="component" value="Unassembled WGS sequence"/>
</dbReference>
<keyword evidence="3" id="KW-1185">Reference proteome</keyword>
<proteinExistence type="predicted"/>
<organism evidence="1 3">
    <name type="scientific">Linum tenue</name>
    <dbReference type="NCBI Taxonomy" id="586396"/>
    <lineage>
        <taxon>Eukaryota</taxon>
        <taxon>Viridiplantae</taxon>
        <taxon>Streptophyta</taxon>
        <taxon>Embryophyta</taxon>
        <taxon>Tracheophyta</taxon>
        <taxon>Spermatophyta</taxon>
        <taxon>Magnoliopsida</taxon>
        <taxon>eudicotyledons</taxon>
        <taxon>Gunneridae</taxon>
        <taxon>Pentapetalae</taxon>
        <taxon>rosids</taxon>
        <taxon>fabids</taxon>
        <taxon>Malpighiales</taxon>
        <taxon>Linaceae</taxon>
        <taxon>Linum</taxon>
    </lineage>
</organism>
<evidence type="ECO:0000313" key="3">
    <source>
        <dbReference type="Proteomes" id="UP001154282"/>
    </source>
</evidence>
<evidence type="ECO:0000313" key="1">
    <source>
        <dbReference type="EMBL" id="CAI0628846.1"/>
    </source>
</evidence>
<dbReference type="EMBL" id="CAMGYJ010000011">
    <property type="protein sequence ID" value="CAI0628846.1"/>
    <property type="molecule type" value="Genomic_DNA"/>
</dbReference>
<evidence type="ECO:0000313" key="2">
    <source>
        <dbReference type="EMBL" id="CAI0628886.1"/>
    </source>
</evidence>
<protein>
    <submittedName>
        <fullName evidence="1">Uncharacterized protein</fullName>
    </submittedName>
</protein>
<comment type="caution">
    <text evidence="1">The sequence shown here is derived from an EMBL/GenBank/DDBJ whole genome shotgun (WGS) entry which is preliminary data.</text>
</comment>
<gene>
    <name evidence="1" type="ORF">LITE_LOCUS51782</name>
    <name evidence="2" type="ORF">LITE_LOCUS51796</name>
</gene>
<accession>A0AAV0SA17</accession>
<name>A0AAV0SA17_9ROSI</name>